<sequence length="124" mass="13754">MVCSLSRGRAEISRGADETPDSGVDTGMENPEWCGEWERMGQTLKEFSDPIAWDFPCEQIQNPVEVGKYLKENCNDDSNEKKLIAISWALAYAYRKLLDTVGQQIEAGGQGEKSADTSVVLVLH</sequence>
<keyword evidence="3" id="KW-1185">Reference proteome</keyword>
<feature type="compositionally biased region" description="Basic and acidic residues" evidence="1">
    <location>
        <begin position="8"/>
        <end position="17"/>
    </location>
</feature>
<accession>A0A8K1FTY6</accession>
<comment type="caution">
    <text evidence="2">The sequence shown here is derived from an EMBL/GenBank/DDBJ whole genome shotgun (WGS) entry which is preliminary data.</text>
</comment>
<dbReference type="EMBL" id="SWJQ01002506">
    <property type="protein sequence ID" value="TRZ06443.1"/>
    <property type="molecule type" value="Genomic_DNA"/>
</dbReference>
<protein>
    <submittedName>
        <fullName evidence="2">Uncharacterized protein</fullName>
    </submittedName>
</protein>
<feature type="region of interest" description="Disordered" evidence="1">
    <location>
        <begin position="1"/>
        <end position="30"/>
    </location>
</feature>
<dbReference type="AlphaFoldDB" id="A0A8K1FTY6"/>
<evidence type="ECO:0000256" key="1">
    <source>
        <dbReference type="SAM" id="MobiDB-lite"/>
    </source>
</evidence>
<evidence type="ECO:0000313" key="3">
    <source>
        <dbReference type="Proteomes" id="UP000796761"/>
    </source>
</evidence>
<dbReference type="Proteomes" id="UP000796761">
    <property type="component" value="Unassembled WGS sequence"/>
</dbReference>
<name>A0A8K1FTY6_9PASS</name>
<gene>
    <name evidence="2" type="ORF">HGM15179_020664</name>
</gene>
<proteinExistence type="predicted"/>
<dbReference type="OrthoDB" id="9398059at2759"/>
<evidence type="ECO:0000313" key="2">
    <source>
        <dbReference type="EMBL" id="TRZ06443.1"/>
    </source>
</evidence>
<organism evidence="2 3">
    <name type="scientific">Zosterops borbonicus</name>
    <dbReference type="NCBI Taxonomy" id="364589"/>
    <lineage>
        <taxon>Eukaryota</taxon>
        <taxon>Metazoa</taxon>
        <taxon>Chordata</taxon>
        <taxon>Craniata</taxon>
        <taxon>Vertebrata</taxon>
        <taxon>Euteleostomi</taxon>
        <taxon>Archelosauria</taxon>
        <taxon>Archosauria</taxon>
        <taxon>Dinosauria</taxon>
        <taxon>Saurischia</taxon>
        <taxon>Theropoda</taxon>
        <taxon>Coelurosauria</taxon>
        <taxon>Aves</taxon>
        <taxon>Neognathae</taxon>
        <taxon>Neoaves</taxon>
        <taxon>Telluraves</taxon>
        <taxon>Australaves</taxon>
        <taxon>Passeriformes</taxon>
        <taxon>Sylvioidea</taxon>
        <taxon>Zosteropidae</taxon>
        <taxon>Zosterops</taxon>
    </lineage>
</organism>
<reference evidence="2" key="1">
    <citation type="submission" date="2019-04" db="EMBL/GenBank/DDBJ databases">
        <title>Genome assembly of Zosterops borbonicus 15179.</title>
        <authorList>
            <person name="Leroy T."/>
            <person name="Anselmetti Y."/>
            <person name="Tilak M.-K."/>
            <person name="Nabholz B."/>
        </authorList>
    </citation>
    <scope>NUCLEOTIDE SEQUENCE</scope>
    <source>
        <strain evidence="2">HGM_15179</strain>
        <tissue evidence="2">Muscle</tissue>
    </source>
</reference>